<dbReference type="AlphaFoldDB" id="A0A543IX33"/>
<feature type="compositionally biased region" description="Low complexity" evidence="1">
    <location>
        <begin position="29"/>
        <end position="38"/>
    </location>
</feature>
<dbReference type="EMBL" id="VFPQ01000001">
    <property type="protein sequence ID" value="TQM75117.1"/>
    <property type="molecule type" value="Genomic_DNA"/>
</dbReference>
<name>A0A543IX33_9ACTN</name>
<sequence>MPRTRTGRPGGHPRALGVAGATLVGRQPAASLRTTATRARVRRAGGAGQAATGNDGDERHGLALATDPPETDKPSVRGRPVT</sequence>
<keyword evidence="3" id="KW-1185">Reference proteome</keyword>
<gene>
    <name evidence="2" type="ORF">FHX40_1816</name>
</gene>
<protein>
    <submittedName>
        <fullName evidence="2">Uncharacterized protein</fullName>
    </submittedName>
</protein>
<organism evidence="2 3">
    <name type="scientific">Thermopolyspora flexuosa</name>
    <dbReference type="NCBI Taxonomy" id="103836"/>
    <lineage>
        <taxon>Bacteria</taxon>
        <taxon>Bacillati</taxon>
        <taxon>Actinomycetota</taxon>
        <taxon>Actinomycetes</taxon>
        <taxon>Streptosporangiales</taxon>
        <taxon>Streptosporangiaceae</taxon>
        <taxon>Thermopolyspora</taxon>
    </lineage>
</organism>
<proteinExistence type="predicted"/>
<evidence type="ECO:0000256" key="1">
    <source>
        <dbReference type="SAM" id="MobiDB-lite"/>
    </source>
</evidence>
<feature type="region of interest" description="Disordered" evidence="1">
    <location>
        <begin position="1"/>
        <end position="82"/>
    </location>
</feature>
<reference evidence="2 3" key="1">
    <citation type="submission" date="2019-06" db="EMBL/GenBank/DDBJ databases">
        <title>Sequencing the genomes of 1000 actinobacteria strains.</title>
        <authorList>
            <person name="Klenk H.-P."/>
        </authorList>
    </citation>
    <scope>NUCLEOTIDE SEQUENCE [LARGE SCALE GENOMIC DNA]</scope>
    <source>
        <strain evidence="2 3">DSM 43186</strain>
    </source>
</reference>
<comment type="caution">
    <text evidence="2">The sequence shown here is derived from an EMBL/GenBank/DDBJ whole genome shotgun (WGS) entry which is preliminary data.</text>
</comment>
<dbReference type="Proteomes" id="UP000319213">
    <property type="component" value="Unassembled WGS sequence"/>
</dbReference>
<accession>A0A543IX33</accession>
<evidence type="ECO:0000313" key="2">
    <source>
        <dbReference type="EMBL" id="TQM75117.1"/>
    </source>
</evidence>
<evidence type="ECO:0000313" key="3">
    <source>
        <dbReference type="Proteomes" id="UP000319213"/>
    </source>
</evidence>